<comment type="caution">
    <text evidence="9">The sequence shown here is derived from an EMBL/GenBank/DDBJ whole genome shotgun (WGS) entry which is preliminary data.</text>
</comment>
<dbReference type="GO" id="GO:0005789">
    <property type="term" value="C:endoplasmic reticulum membrane"/>
    <property type="evidence" value="ECO:0007669"/>
    <property type="project" value="UniProtKB-SubCell"/>
</dbReference>
<proteinExistence type="inferred from homology"/>
<gene>
    <name evidence="9" type="ORF">BaOVIS_008590</name>
</gene>
<evidence type="ECO:0000256" key="3">
    <source>
        <dbReference type="ARBA" id="ARBA00022692"/>
    </source>
</evidence>
<dbReference type="OrthoDB" id="1716531at2759"/>
<evidence type="ECO:0000256" key="8">
    <source>
        <dbReference type="SAM" id="MobiDB-lite"/>
    </source>
</evidence>
<accession>A0A9W5T8S6</accession>
<organism evidence="9 10">
    <name type="scientific">Babesia ovis</name>
    <dbReference type="NCBI Taxonomy" id="5869"/>
    <lineage>
        <taxon>Eukaryota</taxon>
        <taxon>Sar</taxon>
        <taxon>Alveolata</taxon>
        <taxon>Apicomplexa</taxon>
        <taxon>Aconoidasida</taxon>
        <taxon>Piroplasmida</taxon>
        <taxon>Babesiidae</taxon>
        <taxon>Babesia</taxon>
    </lineage>
</organism>
<feature type="transmembrane region" description="Helical" evidence="7">
    <location>
        <begin position="158"/>
        <end position="189"/>
    </location>
</feature>
<evidence type="ECO:0000313" key="10">
    <source>
        <dbReference type="Proteomes" id="UP001057455"/>
    </source>
</evidence>
<keyword evidence="5 7" id="KW-1133">Transmembrane helix</keyword>
<feature type="transmembrane region" description="Helical" evidence="7">
    <location>
        <begin position="98"/>
        <end position="117"/>
    </location>
</feature>
<dbReference type="EMBL" id="BLIY01000006">
    <property type="protein sequence ID" value="GFE53455.1"/>
    <property type="molecule type" value="Genomic_DNA"/>
</dbReference>
<dbReference type="InterPro" id="IPR035952">
    <property type="entry name" value="Rhomboid-like_sf"/>
</dbReference>
<comment type="caution">
    <text evidence="7">Lacks conserved residue(s) required for the propagation of feature annotation.</text>
</comment>
<evidence type="ECO:0000256" key="6">
    <source>
        <dbReference type="ARBA" id="ARBA00023136"/>
    </source>
</evidence>
<comment type="function">
    <text evidence="7">May be involved in the degradation of misfolded endoplasmic reticulum (ER) luminal proteins.</text>
</comment>
<dbReference type="Proteomes" id="UP001057455">
    <property type="component" value="Unassembled WGS sequence"/>
</dbReference>
<dbReference type="Pfam" id="PF04511">
    <property type="entry name" value="DER1"/>
    <property type="match status" value="1"/>
</dbReference>
<keyword evidence="6 7" id="KW-0472">Membrane</keyword>
<dbReference type="AlphaFoldDB" id="A0A9W5T8S6"/>
<reference evidence="9" key="1">
    <citation type="submission" date="2019-12" db="EMBL/GenBank/DDBJ databases">
        <title>Genome sequence of Babesia ovis.</title>
        <authorList>
            <person name="Yamagishi J."/>
            <person name="Sevinc F."/>
            <person name="Xuan X."/>
        </authorList>
    </citation>
    <scope>NUCLEOTIDE SEQUENCE</scope>
    <source>
        <strain evidence="9">Selcuk</strain>
    </source>
</reference>
<keyword evidence="10" id="KW-1185">Reference proteome</keyword>
<evidence type="ECO:0000256" key="7">
    <source>
        <dbReference type="RuleBase" id="RU363059"/>
    </source>
</evidence>
<dbReference type="PANTHER" id="PTHR11009">
    <property type="entry name" value="DER1-LIKE PROTEIN, DERLIN"/>
    <property type="match status" value="1"/>
</dbReference>
<feature type="transmembrane region" description="Helical" evidence="7">
    <location>
        <begin position="20"/>
        <end position="36"/>
    </location>
</feature>
<sequence length="262" mass="30603">MDVYGPEAWYGSLPRITKTIITLMFLLTVCTTFRIVSPQSLMLNWQLIRKHFEVHRILLGCLYAGQFSFKWAIQTYMFSQFSSTLERNPLFANSIGGYLYFILIQMFLISVISLFFFWPTGFPMLNDALLFSVLYYWSRRDMWNNVSVYVFTVKAYQLPYVMLFVNFIMGAPMVVNIIGMLAAHAYYVVREILPTKGFKNYFSRSPHWVDYIADKIDALFEYARLTWNQNVRPASFSSPPPRTPERNSRYGFVGRGIRLGSS</sequence>
<feature type="region of interest" description="Disordered" evidence="8">
    <location>
        <begin position="234"/>
        <end position="262"/>
    </location>
</feature>
<comment type="subcellular location">
    <subcellularLocation>
        <location evidence="1 7">Endoplasmic reticulum membrane</location>
        <topology evidence="1 7">Multi-pass membrane protein</topology>
    </subcellularLocation>
</comment>
<evidence type="ECO:0000256" key="5">
    <source>
        <dbReference type="ARBA" id="ARBA00022989"/>
    </source>
</evidence>
<evidence type="ECO:0000256" key="1">
    <source>
        <dbReference type="ARBA" id="ARBA00004477"/>
    </source>
</evidence>
<comment type="similarity">
    <text evidence="2 7">Belongs to the derlin family.</text>
</comment>
<protein>
    <recommendedName>
        <fullName evidence="7">Derlin</fullName>
    </recommendedName>
</protein>
<evidence type="ECO:0000256" key="4">
    <source>
        <dbReference type="ARBA" id="ARBA00022824"/>
    </source>
</evidence>
<dbReference type="InterPro" id="IPR007599">
    <property type="entry name" value="DER1"/>
</dbReference>
<keyword evidence="4 7" id="KW-0256">Endoplasmic reticulum</keyword>
<name>A0A9W5T8S6_BABOV</name>
<dbReference type="SUPFAM" id="SSF144091">
    <property type="entry name" value="Rhomboid-like"/>
    <property type="match status" value="1"/>
</dbReference>
<dbReference type="GO" id="GO:0006950">
    <property type="term" value="P:response to stress"/>
    <property type="evidence" value="ECO:0007669"/>
    <property type="project" value="UniProtKB-ARBA"/>
</dbReference>
<evidence type="ECO:0000256" key="2">
    <source>
        <dbReference type="ARBA" id="ARBA00008917"/>
    </source>
</evidence>
<evidence type="ECO:0000313" key="9">
    <source>
        <dbReference type="EMBL" id="GFE53455.1"/>
    </source>
</evidence>
<keyword evidence="3 7" id="KW-0812">Transmembrane</keyword>